<reference evidence="1" key="1">
    <citation type="journal article" date="2018" name="Genome Biol.">
        <title>SKESA: strategic k-mer extension for scrupulous assemblies.</title>
        <authorList>
            <person name="Souvorov A."/>
            <person name="Agarwala R."/>
            <person name="Lipman D.J."/>
        </authorList>
    </citation>
    <scope>NUCLEOTIDE SEQUENCE</scope>
    <source>
        <strain evidence="1">M271</strain>
    </source>
</reference>
<gene>
    <name evidence="1" type="ORF">G3925_002990</name>
</gene>
<protein>
    <submittedName>
        <fullName evidence="1">Uncharacterized protein</fullName>
    </submittedName>
</protein>
<organism evidence="1">
    <name type="scientific">Salmonella enterica subsp. enterica serovar Stanley</name>
    <dbReference type="NCBI Taxonomy" id="192953"/>
    <lineage>
        <taxon>Bacteria</taxon>
        <taxon>Pseudomonadati</taxon>
        <taxon>Pseudomonadota</taxon>
        <taxon>Gammaproteobacteria</taxon>
        <taxon>Enterobacterales</taxon>
        <taxon>Enterobacteriaceae</taxon>
        <taxon>Salmonella</taxon>
    </lineage>
</organism>
<proteinExistence type="predicted"/>
<comment type="caution">
    <text evidence="1">The sequence shown here is derived from an EMBL/GenBank/DDBJ whole genome shotgun (WGS) entry which is preliminary data.</text>
</comment>
<sequence length="51" mass="5757">MPRRTALFRNSCNVFRASACAFTTTLKTNVGYPTCECQEFMLVILHKKIGS</sequence>
<dbReference type="AlphaFoldDB" id="A0A729NYJ1"/>
<reference evidence="1" key="2">
    <citation type="submission" date="2018-07" db="EMBL/GenBank/DDBJ databases">
        <authorList>
            <consortium name="NCBI Pathogen Detection Project"/>
        </authorList>
    </citation>
    <scope>NUCLEOTIDE SEQUENCE</scope>
    <source>
        <strain evidence="1">M271</strain>
    </source>
</reference>
<dbReference type="EMBL" id="DAARPL010000008">
    <property type="protein sequence ID" value="HAE3397632.1"/>
    <property type="molecule type" value="Genomic_DNA"/>
</dbReference>
<evidence type="ECO:0000313" key="1">
    <source>
        <dbReference type="EMBL" id="HAE3397632.1"/>
    </source>
</evidence>
<accession>A0A729NYJ1</accession>
<name>A0A729NYJ1_SALET</name>